<dbReference type="InterPro" id="IPR001680">
    <property type="entry name" value="WD40_rpt"/>
</dbReference>
<evidence type="ECO:0000313" key="5">
    <source>
        <dbReference type="EMBL" id="KAK8970178.1"/>
    </source>
</evidence>
<protein>
    <submittedName>
        <fullName evidence="5">Uncharacterized protein</fullName>
    </submittedName>
</protein>
<dbReference type="SMART" id="SM00384">
    <property type="entry name" value="AT_hook"/>
    <property type="match status" value="2"/>
</dbReference>
<dbReference type="InterPro" id="IPR036322">
    <property type="entry name" value="WD40_repeat_dom_sf"/>
</dbReference>
<organism evidence="5 6">
    <name type="scientific">Platanthera guangdongensis</name>
    <dbReference type="NCBI Taxonomy" id="2320717"/>
    <lineage>
        <taxon>Eukaryota</taxon>
        <taxon>Viridiplantae</taxon>
        <taxon>Streptophyta</taxon>
        <taxon>Embryophyta</taxon>
        <taxon>Tracheophyta</taxon>
        <taxon>Spermatophyta</taxon>
        <taxon>Magnoliopsida</taxon>
        <taxon>Liliopsida</taxon>
        <taxon>Asparagales</taxon>
        <taxon>Orchidaceae</taxon>
        <taxon>Orchidoideae</taxon>
        <taxon>Orchideae</taxon>
        <taxon>Orchidinae</taxon>
        <taxon>Platanthera</taxon>
    </lineage>
</organism>
<keyword evidence="6" id="KW-1185">Reference proteome</keyword>
<feature type="compositionally biased region" description="Basic residues" evidence="4">
    <location>
        <begin position="226"/>
        <end position="250"/>
    </location>
</feature>
<dbReference type="InterPro" id="IPR015943">
    <property type="entry name" value="WD40/YVTN_repeat-like_dom_sf"/>
</dbReference>
<evidence type="ECO:0000256" key="3">
    <source>
        <dbReference type="ARBA" id="ARBA00023242"/>
    </source>
</evidence>
<comment type="subcellular location">
    <subcellularLocation>
        <location evidence="1">Nucleus</location>
    </subcellularLocation>
</comment>
<gene>
    <name evidence="5" type="ORF">KSP40_PGU009666</name>
</gene>
<dbReference type="EMBL" id="JBBWWR010000002">
    <property type="protein sequence ID" value="KAK8970178.1"/>
    <property type="molecule type" value="Genomic_DNA"/>
</dbReference>
<reference evidence="5 6" key="1">
    <citation type="journal article" date="2022" name="Nat. Plants">
        <title>Genomes of leafy and leafless Platanthera orchids illuminate the evolution of mycoheterotrophy.</title>
        <authorList>
            <person name="Li M.H."/>
            <person name="Liu K.W."/>
            <person name="Li Z."/>
            <person name="Lu H.C."/>
            <person name="Ye Q.L."/>
            <person name="Zhang D."/>
            <person name="Wang J.Y."/>
            <person name="Li Y.F."/>
            <person name="Zhong Z.M."/>
            <person name="Liu X."/>
            <person name="Yu X."/>
            <person name="Liu D.K."/>
            <person name="Tu X.D."/>
            <person name="Liu B."/>
            <person name="Hao Y."/>
            <person name="Liao X.Y."/>
            <person name="Jiang Y.T."/>
            <person name="Sun W.H."/>
            <person name="Chen J."/>
            <person name="Chen Y.Q."/>
            <person name="Ai Y."/>
            <person name="Zhai J.W."/>
            <person name="Wu S.S."/>
            <person name="Zhou Z."/>
            <person name="Hsiao Y.Y."/>
            <person name="Wu W.L."/>
            <person name="Chen Y.Y."/>
            <person name="Lin Y.F."/>
            <person name="Hsu J.L."/>
            <person name="Li C.Y."/>
            <person name="Wang Z.W."/>
            <person name="Zhao X."/>
            <person name="Zhong W.Y."/>
            <person name="Ma X.K."/>
            <person name="Ma L."/>
            <person name="Huang J."/>
            <person name="Chen G.Z."/>
            <person name="Huang M.Z."/>
            <person name="Huang L."/>
            <person name="Peng D.H."/>
            <person name="Luo Y.B."/>
            <person name="Zou S.Q."/>
            <person name="Chen S.P."/>
            <person name="Lan S."/>
            <person name="Tsai W.C."/>
            <person name="Van de Peer Y."/>
            <person name="Liu Z.J."/>
        </authorList>
    </citation>
    <scope>NUCLEOTIDE SEQUENCE [LARGE SCALE GENOMIC DNA]</scope>
    <source>
        <strain evidence="5">Lor288</strain>
    </source>
</reference>
<dbReference type="InterPro" id="IPR052416">
    <property type="entry name" value="GTF3C_component"/>
</dbReference>
<accession>A0ABR2N3M9</accession>
<dbReference type="Gene3D" id="2.130.10.10">
    <property type="entry name" value="YVTN repeat-like/Quinoprotein amine dehydrogenase"/>
    <property type="match status" value="1"/>
</dbReference>
<name>A0ABR2N3M9_9ASPA</name>
<feature type="region of interest" description="Disordered" evidence="4">
    <location>
        <begin position="226"/>
        <end position="252"/>
    </location>
</feature>
<keyword evidence="3" id="KW-0539">Nucleus</keyword>
<dbReference type="InterPro" id="IPR017956">
    <property type="entry name" value="AT_hook_DNA-bd_motif"/>
</dbReference>
<sequence>MKEVENTIVQKTSCFEIKYGVPISNFDHSTENFLAIMDTILELSGGASEENFEASEIGRFKSLIVFLREWKQFFFSEWSPFHHKSKTVNFTYQTESTEEKHAINGIELPHFSSAAVPKLMEKLPCSSSTFDNDDFLLHVGGSVWSLDWCPSLHENTDGDVTCQYLAIATHPNGSEYHKIGEQLSGRGFIQIWCFLHLDDKEELLNSVQHCIEKGNKEVKDFYVPKKQRGRPRKTPVTKMPKPRGRPRKHPISSYKGCAITHNTCYLNEQEEVLICNDTLMHNEYSQIYTHDLMANGIQNHVEDCREIVVVTEKSVQEKSSISEGIALPKLILSLAHNGKVTWDMKWRPSDATHSNSRHHLGYLAVVLGDGSLEVWEVPVHGLVKHLYATCKKEGADPRFLKLQPVFRCSRIKFGDRQSIPLALEWSPSASRDLILAGCHDGTVALWKFASQLSSQDTKPLLCFTADTGPIRSLAWSPEDSDTECSNLIVTAGHDGLKFWDLRDPYRPLWEFSPVQRAVLGLAWLKDPRCIMSAYEDGSMRTLSLTKIANDTPVTGQPFSAKQPGVHCQSCSMFAIWSVHVSRSTGLAAYCSTDGCIRYFQLTSKAVDKDASRYRMPHFLCGSFFDEGPTLGINTPVATTPLPKQLSLASKATHEARRTDSSALVLYCPDNGASKNSHKTKKLKEDGKIASFPSKSVAVHKEPSTNVPDPAIRSQVEADQRLVGDVARSRGFCSLPAPRAKGGLPKRFQYSRRSPSLQGADPISLSSPPLGYPFQPAWHRWISEISRLSVAAAHRAQIPPDQFMWMIVVISICAELPISDQIKRRDSSSITEFPSLNAFQCCSCENHGIMVSGLGACMWSCQQTTFLRA</sequence>
<dbReference type="PANTHER" id="PTHR15052:SF2">
    <property type="entry name" value="GENERAL TRANSCRIPTION FACTOR 3C POLYPEPTIDE 2"/>
    <property type="match status" value="1"/>
</dbReference>
<evidence type="ECO:0000313" key="6">
    <source>
        <dbReference type="Proteomes" id="UP001412067"/>
    </source>
</evidence>
<dbReference type="SMART" id="SM00320">
    <property type="entry name" value="WD40"/>
    <property type="match status" value="5"/>
</dbReference>
<keyword evidence="2" id="KW-0804">Transcription</keyword>
<proteinExistence type="predicted"/>
<evidence type="ECO:0000256" key="4">
    <source>
        <dbReference type="SAM" id="MobiDB-lite"/>
    </source>
</evidence>
<comment type="caution">
    <text evidence="5">The sequence shown here is derived from an EMBL/GenBank/DDBJ whole genome shotgun (WGS) entry which is preliminary data.</text>
</comment>
<dbReference type="Proteomes" id="UP001412067">
    <property type="component" value="Unassembled WGS sequence"/>
</dbReference>
<dbReference type="PANTHER" id="PTHR15052">
    <property type="entry name" value="RNA POLYMERASE III TRANSCRIPTION INITIATION FACTOR COMPLEX SUBUNIT"/>
    <property type="match status" value="1"/>
</dbReference>
<dbReference type="SUPFAM" id="SSF50978">
    <property type="entry name" value="WD40 repeat-like"/>
    <property type="match status" value="1"/>
</dbReference>
<evidence type="ECO:0000256" key="1">
    <source>
        <dbReference type="ARBA" id="ARBA00004123"/>
    </source>
</evidence>
<evidence type="ECO:0000256" key="2">
    <source>
        <dbReference type="ARBA" id="ARBA00023163"/>
    </source>
</evidence>